<proteinExistence type="predicted"/>
<keyword evidence="2" id="KW-1185">Reference proteome</keyword>
<gene>
    <name evidence="1" type="ORF">GH714_033461</name>
</gene>
<dbReference type="Proteomes" id="UP000467840">
    <property type="component" value="Chromosome 11"/>
</dbReference>
<evidence type="ECO:0000313" key="1">
    <source>
        <dbReference type="EMBL" id="KAF2323101.1"/>
    </source>
</evidence>
<comment type="caution">
    <text evidence="1">The sequence shown here is derived from an EMBL/GenBank/DDBJ whole genome shotgun (WGS) entry which is preliminary data.</text>
</comment>
<name>A0A6A6NAA4_HEVBR</name>
<evidence type="ECO:0000313" key="2">
    <source>
        <dbReference type="Proteomes" id="UP000467840"/>
    </source>
</evidence>
<protein>
    <submittedName>
        <fullName evidence="1">Uncharacterized protein</fullName>
    </submittedName>
</protein>
<dbReference type="EMBL" id="JAAGAX010000002">
    <property type="protein sequence ID" value="KAF2323101.1"/>
    <property type="molecule type" value="Genomic_DNA"/>
</dbReference>
<organism evidence="1 2">
    <name type="scientific">Hevea brasiliensis</name>
    <name type="common">Para rubber tree</name>
    <name type="synonym">Siphonia brasiliensis</name>
    <dbReference type="NCBI Taxonomy" id="3981"/>
    <lineage>
        <taxon>Eukaryota</taxon>
        <taxon>Viridiplantae</taxon>
        <taxon>Streptophyta</taxon>
        <taxon>Embryophyta</taxon>
        <taxon>Tracheophyta</taxon>
        <taxon>Spermatophyta</taxon>
        <taxon>Magnoliopsida</taxon>
        <taxon>eudicotyledons</taxon>
        <taxon>Gunneridae</taxon>
        <taxon>Pentapetalae</taxon>
        <taxon>rosids</taxon>
        <taxon>fabids</taxon>
        <taxon>Malpighiales</taxon>
        <taxon>Euphorbiaceae</taxon>
        <taxon>Crotonoideae</taxon>
        <taxon>Micrandreae</taxon>
        <taxon>Hevea</taxon>
    </lineage>
</organism>
<accession>A0A6A6NAA4</accession>
<dbReference type="AlphaFoldDB" id="A0A6A6NAA4"/>
<reference evidence="1 2" key="1">
    <citation type="journal article" date="2020" name="Mol. Plant">
        <title>The Chromosome-Based Rubber Tree Genome Provides New Insights into Spurge Genome Evolution and Rubber Biosynthesis.</title>
        <authorList>
            <person name="Liu J."/>
            <person name="Shi C."/>
            <person name="Shi C.C."/>
            <person name="Li W."/>
            <person name="Zhang Q.J."/>
            <person name="Zhang Y."/>
            <person name="Li K."/>
            <person name="Lu H.F."/>
            <person name="Shi C."/>
            <person name="Zhu S.T."/>
            <person name="Xiao Z.Y."/>
            <person name="Nan H."/>
            <person name="Yue Y."/>
            <person name="Zhu X.G."/>
            <person name="Wu Y."/>
            <person name="Hong X.N."/>
            <person name="Fan G.Y."/>
            <person name="Tong Y."/>
            <person name="Zhang D."/>
            <person name="Mao C.L."/>
            <person name="Liu Y.L."/>
            <person name="Hao S.J."/>
            <person name="Liu W.Q."/>
            <person name="Lv M.Q."/>
            <person name="Zhang H.B."/>
            <person name="Liu Y."/>
            <person name="Hu-Tang G.R."/>
            <person name="Wang J.P."/>
            <person name="Wang J.H."/>
            <person name="Sun Y.H."/>
            <person name="Ni S.B."/>
            <person name="Chen W.B."/>
            <person name="Zhang X.C."/>
            <person name="Jiao Y.N."/>
            <person name="Eichler E.E."/>
            <person name="Li G.H."/>
            <person name="Liu X."/>
            <person name="Gao L.Z."/>
        </authorList>
    </citation>
    <scope>NUCLEOTIDE SEQUENCE [LARGE SCALE GENOMIC DNA]</scope>
    <source>
        <strain evidence="2">cv. GT1</strain>
        <tissue evidence="1">Leaf</tissue>
    </source>
</reference>
<sequence>MLVGCKLEVWPGRRPNGMPKSPSATVLSFLMPMRCFTCLSSSNFRDLLYCNILEDMYASLVLSFPFGSIHPSAAATAVLISSAADGAFGATNMVKSSQDTVPVAEPAMDLRDWGVHLQPDS</sequence>